<dbReference type="InterPro" id="IPR032286">
    <property type="entry name" value="DUF4837"/>
</dbReference>
<organism evidence="1">
    <name type="scientific">Lentimicrobium saccharophilum</name>
    <dbReference type="NCBI Taxonomy" id="1678841"/>
    <lineage>
        <taxon>Bacteria</taxon>
        <taxon>Pseudomonadati</taxon>
        <taxon>Bacteroidota</taxon>
        <taxon>Bacteroidia</taxon>
        <taxon>Bacteroidales</taxon>
        <taxon>Lentimicrobiaceae</taxon>
        <taxon>Lentimicrobium</taxon>
    </lineage>
</organism>
<dbReference type="AlphaFoldDB" id="A0A0S7BTA1"/>
<dbReference type="Proteomes" id="UP000053091">
    <property type="component" value="Unassembled WGS sequence"/>
</dbReference>
<proteinExistence type="predicted"/>
<reference evidence="1" key="1">
    <citation type="journal article" date="2015" name="Genome Announc.">
        <title>Draft Genome Sequence of Bacteroidales Strain TBC1, a Novel Isolate from a Methanogenic Wastewater Treatment System.</title>
        <authorList>
            <person name="Tourlousse D.M."/>
            <person name="Matsuura N."/>
            <person name="Sun L."/>
            <person name="Toyonaga M."/>
            <person name="Kuroda K."/>
            <person name="Ohashi A."/>
            <person name="Cruz R."/>
            <person name="Yamaguchi T."/>
            <person name="Sekiguchi Y."/>
        </authorList>
    </citation>
    <scope>NUCLEOTIDE SEQUENCE [LARGE SCALE GENOMIC DNA]</scope>
    <source>
        <strain evidence="1">TBC1</strain>
    </source>
</reference>
<evidence type="ECO:0000313" key="1">
    <source>
        <dbReference type="EMBL" id="GAP44074.1"/>
    </source>
</evidence>
<keyword evidence="2" id="KW-1185">Reference proteome</keyword>
<accession>A0A0S7BTA1</accession>
<dbReference type="STRING" id="1678841.TBC1_112235"/>
<dbReference type="PROSITE" id="PS51257">
    <property type="entry name" value="PROKAR_LIPOPROTEIN"/>
    <property type="match status" value="1"/>
</dbReference>
<name>A0A0S7BTA1_9BACT</name>
<evidence type="ECO:0008006" key="3">
    <source>
        <dbReference type="Google" id="ProtNLM"/>
    </source>
</evidence>
<dbReference type="OrthoDB" id="1115230at2"/>
<evidence type="ECO:0000313" key="2">
    <source>
        <dbReference type="Proteomes" id="UP000053091"/>
    </source>
</evidence>
<sequence>MKKTIGFFFQLLLLIGLSFTVLSCRHEGKTMKPSSTGKPSEIVVVSENNLWKSSAGDSIRAFFSRPVPGLPQPEPFYKLVQIKEDEFGRLLKIHRNVLIITIDSALAKPQAELRRDIWASPQRVVKISSPTIEGIKEIFAERSSEILNLYDNAEIERLQALYSKSLNLKASESIKKVFNLDMNIPADYYVAVQKDNFIWLRRETNVMSQGLLIYSYPYTDTVAFNPLKIKSVRNQFTQLFIPGPSDSSYMVIADEFIIPQSRTITLKEEPAIEMRGLWEVRKDFMGGPFINYTFVDKKNNLVIGLDGYVYAPNEPKYDYLKQVQAILLSFKFTEN</sequence>
<gene>
    <name evidence="1" type="ORF">TBC1_112235</name>
</gene>
<protein>
    <recommendedName>
        <fullName evidence="3">DUF4837 domain-containing protein</fullName>
    </recommendedName>
</protein>
<dbReference type="Pfam" id="PF16125">
    <property type="entry name" value="DUF4837"/>
    <property type="match status" value="1"/>
</dbReference>
<dbReference type="EMBL" id="DF968182">
    <property type="protein sequence ID" value="GAP44074.1"/>
    <property type="molecule type" value="Genomic_DNA"/>
</dbReference>